<keyword evidence="3" id="KW-0442">Lipid degradation</keyword>
<evidence type="ECO:0000313" key="10">
    <source>
        <dbReference type="EMBL" id="MCY0387331.1"/>
    </source>
</evidence>
<keyword evidence="4" id="KW-0560">Oxidoreductase</keyword>
<evidence type="ECO:0000256" key="6">
    <source>
        <dbReference type="ARBA" id="ARBA00023098"/>
    </source>
</evidence>
<dbReference type="Gene3D" id="3.40.50.720">
    <property type="entry name" value="NAD(P)-binding Rossmann-like Domain"/>
    <property type="match status" value="1"/>
</dbReference>
<dbReference type="PANTHER" id="PTHR48075">
    <property type="entry name" value="3-HYDROXYACYL-COA DEHYDROGENASE FAMILY PROTEIN"/>
    <property type="match status" value="1"/>
</dbReference>
<evidence type="ECO:0000256" key="1">
    <source>
        <dbReference type="ARBA" id="ARBA00005005"/>
    </source>
</evidence>
<dbReference type="InterPro" id="IPR008927">
    <property type="entry name" value="6-PGluconate_DH-like_C_sf"/>
</dbReference>
<dbReference type="Gene3D" id="3.90.226.10">
    <property type="entry name" value="2-enoyl-CoA Hydratase, Chain A, domain 1"/>
    <property type="match status" value="1"/>
</dbReference>
<evidence type="ECO:0000259" key="9">
    <source>
        <dbReference type="Pfam" id="PF02737"/>
    </source>
</evidence>
<dbReference type="Pfam" id="PF02737">
    <property type="entry name" value="3HCDH_N"/>
    <property type="match status" value="1"/>
</dbReference>
<protein>
    <submittedName>
        <fullName evidence="10">3-hydroxyacyl-CoA dehydrogenase/enoyl-CoA hydratase family protein</fullName>
    </submittedName>
</protein>
<evidence type="ECO:0000256" key="5">
    <source>
        <dbReference type="ARBA" id="ARBA00023027"/>
    </source>
</evidence>
<name>A0ABT3ZLE3_9BURK</name>
<evidence type="ECO:0000256" key="4">
    <source>
        <dbReference type="ARBA" id="ARBA00023002"/>
    </source>
</evidence>
<proteinExistence type="predicted"/>
<dbReference type="InterPro" id="IPR006108">
    <property type="entry name" value="3HC_DH_C"/>
</dbReference>
<dbReference type="InterPro" id="IPR006176">
    <property type="entry name" value="3-OHacyl-CoA_DH_NAD-bd"/>
</dbReference>
<dbReference type="InterPro" id="IPR001753">
    <property type="entry name" value="Enoyl-CoA_hydra/iso"/>
</dbReference>
<keyword evidence="5" id="KW-0520">NAD</keyword>
<dbReference type="SUPFAM" id="SSF52096">
    <property type="entry name" value="ClpP/crotonase"/>
    <property type="match status" value="1"/>
</dbReference>
<comment type="caution">
    <text evidence="10">The sequence shown here is derived from an EMBL/GenBank/DDBJ whole genome shotgun (WGS) entry which is preliminary data.</text>
</comment>
<comment type="pathway">
    <text evidence="1">Lipid metabolism; fatty acid beta-oxidation.</text>
</comment>
<evidence type="ECO:0000256" key="2">
    <source>
        <dbReference type="ARBA" id="ARBA00022832"/>
    </source>
</evidence>
<keyword evidence="6" id="KW-0443">Lipid metabolism</keyword>
<comment type="catalytic activity">
    <reaction evidence="7">
        <text>a (3S)-3-hydroxyacyl-CoA + NAD(+) = a 3-oxoacyl-CoA + NADH + H(+)</text>
        <dbReference type="Rhea" id="RHEA:22432"/>
        <dbReference type="ChEBI" id="CHEBI:15378"/>
        <dbReference type="ChEBI" id="CHEBI:57318"/>
        <dbReference type="ChEBI" id="CHEBI:57540"/>
        <dbReference type="ChEBI" id="CHEBI:57945"/>
        <dbReference type="ChEBI" id="CHEBI:90726"/>
        <dbReference type="EC" id="1.1.1.35"/>
    </reaction>
</comment>
<dbReference type="Gene3D" id="1.10.1040.50">
    <property type="match status" value="1"/>
</dbReference>
<evidence type="ECO:0000313" key="11">
    <source>
        <dbReference type="Proteomes" id="UP001082899"/>
    </source>
</evidence>
<sequence>MIRKVAVLGAGVMGAQIAAHLVNARVPVLLFDLAASEGPRNGIALAAIERLKKLKPAPFGTNDDAKYLVAANYDDDLDRLAGCDLVIEAIAERLDWKHGLYEKVAPFLSDTAIFASNTSGLSITALADGFASALKGRFCGVHFFNPPRYMHLVELIPTADTRADIVDALETFLTRALGKGVVRAKDTPNFIANRVGVFSILATITRAAQYGLGFDVVDDLTGSRLGRAKSATFRTADVVGLDTLAHVVKTMQDGLPDDPFAAAYATPALLRALVDNGALGQKSGAGFYRKIGRDIHVLDTAAGGAGAPGAYRAASGKADELVVRILKRPLPERLRLLRESTHPQARFLWAIFRDVFHYVAVHLEAIADGASDVDLALRWGFGWEQGPFEIWQAAGWTQLAGWIAEDIAAGHALSAVPLPRWVTEGPVAERGGVHDASGSYSPARGEFVARSTLPVYARQVFRAPLFGAAPAEDAASDPARYGRTVFENAGARIWTDDADGGDVLVISFRSKMNTIGPEVLEALRKGVELAEAGFDGLLVWQTTSLKAGVPGGPFSAGANLEAAMPLFMTKGAAGVEPFVADFQQTMLRIKYAQVPVVAAISGIALGGGCELALHVARRVAHFESYLGLVEIGVGLVPAGGGLKEAAIAAAETAARYDGKRLLDFLTPRFTAAATAKVSTSAHEARQMGYLQPSDRVVFNVYELLDAGRREVRALAAGDYRPPLPAVRIPVAGRSAIATIRSQLVNMRDGRFISEHDYRVASRIAEVICGGDVEPGTLVDEHWLLALERRAFVELLGTAKTQERIMSLLQGGKPARN</sequence>
<dbReference type="PANTHER" id="PTHR48075:SF7">
    <property type="entry name" value="3-HYDROXYACYL-COA DEHYDROGENASE-RELATED"/>
    <property type="match status" value="1"/>
</dbReference>
<evidence type="ECO:0000256" key="3">
    <source>
        <dbReference type="ARBA" id="ARBA00022963"/>
    </source>
</evidence>
<dbReference type="SUPFAM" id="SSF51735">
    <property type="entry name" value="NAD(P)-binding Rossmann-fold domains"/>
    <property type="match status" value="1"/>
</dbReference>
<dbReference type="RefSeq" id="WP_267847721.1">
    <property type="nucleotide sequence ID" value="NZ_JAPMXC010000001.1"/>
</dbReference>
<dbReference type="SUPFAM" id="SSF48179">
    <property type="entry name" value="6-phosphogluconate dehydrogenase C-terminal domain-like"/>
    <property type="match status" value="2"/>
</dbReference>
<gene>
    <name evidence="10" type="ORF">OVY01_08805</name>
</gene>
<keyword evidence="2" id="KW-0276">Fatty acid metabolism</keyword>
<reference evidence="10" key="1">
    <citation type="submission" date="2022-11" db="EMBL/GenBank/DDBJ databases">
        <title>Robbsia betulipollinis sp. nov., isolated from pollen of birch (Betula pendula).</title>
        <authorList>
            <person name="Shi H."/>
            <person name="Ambika Manirajan B."/>
            <person name="Ratering S."/>
            <person name="Geissler-Plaum R."/>
            <person name="Schnell S."/>
        </authorList>
    </citation>
    <scope>NUCLEOTIDE SEQUENCE</scope>
    <source>
        <strain evidence="10">Bb-Pol-6</strain>
    </source>
</reference>
<keyword evidence="11" id="KW-1185">Reference proteome</keyword>
<dbReference type="CDD" id="cd06558">
    <property type="entry name" value="crotonase-like"/>
    <property type="match status" value="1"/>
</dbReference>
<evidence type="ECO:0000256" key="7">
    <source>
        <dbReference type="ARBA" id="ARBA00049556"/>
    </source>
</evidence>
<dbReference type="Pfam" id="PF00725">
    <property type="entry name" value="3HCDH"/>
    <property type="match status" value="1"/>
</dbReference>
<dbReference type="EMBL" id="JAPMXC010000001">
    <property type="protein sequence ID" value="MCY0387331.1"/>
    <property type="molecule type" value="Genomic_DNA"/>
</dbReference>
<evidence type="ECO:0000259" key="8">
    <source>
        <dbReference type="Pfam" id="PF00725"/>
    </source>
</evidence>
<dbReference type="Pfam" id="PF00378">
    <property type="entry name" value="ECH_1"/>
    <property type="match status" value="1"/>
</dbReference>
<feature type="domain" description="3-hydroxyacyl-CoA dehydrogenase NAD binding" evidence="9">
    <location>
        <begin position="4"/>
        <end position="187"/>
    </location>
</feature>
<accession>A0ABT3ZLE3</accession>
<dbReference type="InterPro" id="IPR036291">
    <property type="entry name" value="NAD(P)-bd_dom_sf"/>
</dbReference>
<dbReference type="InterPro" id="IPR029045">
    <property type="entry name" value="ClpP/crotonase-like_dom_sf"/>
</dbReference>
<dbReference type="Proteomes" id="UP001082899">
    <property type="component" value="Unassembled WGS sequence"/>
</dbReference>
<feature type="domain" description="3-hydroxyacyl-CoA dehydrogenase C-terminal" evidence="8">
    <location>
        <begin position="190"/>
        <end position="289"/>
    </location>
</feature>
<organism evidence="10 11">
    <name type="scientific">Robbsia betulipollinis</name>
    <dbReference type="NCBI Taxonomy" id="2981849"/>
    <lineage>
        <taxon>Bacteria</taxon>
        <taxon>Pseudomonadati</taxon>
        <taxon>Pseudomonadota</taxon>
        <taxon>Betaproteobacteria</taxon>
        <taxon>Burkholderiales</taxon>
        <taxon>Burkholderiaceae</taxon>
        <taxon>Robbsia</taxon>
    </lineage>
</organism>